<name>A0A518HNR1_9BACT</name>
<dbReference type="InterPro" id="IPR016024">
    <property type="entry name" value="ARM-type_fold"/>
</dbReference>
<dbReference type="SUPFAM" id="SSF48371">
    <property type="entry name" value="ARM repeat"/>
    <property type="match status" value="1"/>
</dbReference>
<dbReference type="InterPro" id="IPR011989">
    <property type="entry name" value="ARM-like"/>
</dbReference>
<dbReference type="KEGG" id="snep:Enr13x_23310"/>
<gene>
    <name evidence="1" type="ORF">Enr13x_23310</name>
</gene>
<sequence>MSKEFTVRDEVRLRLSQRLEHARSLDDVRDLFAEVLAVRDVVGHGHSVNLANSLCEAAASATRSAPEQVAEIVEFDVLPFVVLEEDDSESSPRLSIDQQYLRENIRNWVYQFPHSVMFEVRNDVLRALEERIRTCPLKPYFWCVASLGYRTQSLNTLLWEIAKSDGAHAETAASVLISTGLSIDEHSAILDLAETQIEQNGGTHLARVTIQELVGPDRPEIAIKFLKSSFAGENEEKEKGLGRSLAVSVATRAVDRCSDHDPIHDLAWSLLREHPKEVSQSHEYSFRCNSASVIEDHFCWLAEVDGDDQANSHHWTYIYLMRLAELVKPAHLVGWRNIENEVVLKQLSSIVASSSGHRGQWATTTSKLKPDALETLLEIGFLPTSEFIEKSVVDESSGFVASDIARLLACTSVGQLPSPLLDLVRSGHQSDDEDNQHFFRHTGLIALVQSSRSRTAFDAISQFGFVYQDDVLLATVDAIAETAIARIEQGDSDIPETLLELVSKGDAEHQREAAASVFCRLVLTGYVRGKLFDRLIDLVDDESLKPFTRGEALEAIARTQFSSAEQWRDRIWSYTRSPDEPLHWRAMEVFIRRDWLDADKEIWLLDRLGLSSSSEIVKLSQPESIVGWQAYLLGLMYALNVRKYSHAMASAFERAKPDVFYQLIRPVSRAGKLNANNVVDSFARRVLFLNTEYSTDTGLFLVLAKLSPYSLLEIVESNQWQRWMVEGKAALCDATYVALSAIKEDKVKEYLISFMQDSAFQVRRSAYRVLSQLDHEQLFSICQLWTDTDNVELERRAAELVEWLPRDHYPDGFVGKLGFQSHREPAVRDAFQDVLIRRRQRAWADQYLEELFVLCRNQNPDTAECFRLVRALGKFGDDDTIRRIKQFVSREPCPIWIRTLLKRATKQIEKQWKKTTEKWSEPWSHEAGDIEEVDGKFVLSDGSEISAKILLWRQHRFDQSEKYAWGGLAVDLSGRLGFWHDDREVTLAIHGRENSRVLVGNVRSKSRIGTEIRFNGQSEYPGRDRVTDHPKLMFNQVLGVLQEAELALSKQEAAQIAERLQPAIEGSDLATRLVSPDDRVSSNLRTPIVVLIVRVVADVLRDRDPYCLSIWTLADRLLATDSQRLRFSPSDLTEFSNLVFDKNESAEDELVVWIRDRLAPASHPADVPQPKE</sequence>
<protein>
    <submittedName>
        <fullName evidence="1">Uncharacterized protein</fullName>
    </submittedName>
</protein>
<dbReference type="AlphaFoldDB" id="A0A518HNR1"/>
<reference evidence="1 2" key="1">
    <citation type="submission" date="2019-03" db="EMBL/GenBank/DDBJ databases">
        <title>Deep-cultivation of Planctomycetes and their phenomic and genomic characterization uncovers novel biology.</title>
        <authorList>
            <person name="Wiegand S."/>
            <person name="Jogler M."/>
            <person name="Boedeker C."/>
            <person name="Pinto D."/>
            <person name="Vollmers J."/>
            <person name="Rivas-Marin E."/>
            <person name="Kohn T."/>
            <person name="Peeters S.H."/>
            <person name="Heuer A."/>
            <person name="Rast P."/>
            <person name="Oberbeckmann S."/>
            <person name="Bunk B."/>
            <person name="Jeske O."/>
            <person name="Meyerdierks A."/>
            <person name="Storesund J.E."/>
            <person name="Kallscheuer N."/>
            <person name="Luecker S."/>
            <person name="Lage O.M."/>
            <person name="Pohl T."/>
            <person name="Merkel B.J."/>
            <person name="Hornburger P."/>
            <person name="Mueller R.-W."/>
            <person name="Bruemmer F."/>
            <person name="Labrenz M."/>
            <person name="Spormann A.M."/>
            <person name="Op den Camp H."/>
            <person name="Overmann J."/>
            <person name="Amann R."/>
            <person name="Jetten M.S.M."/>
            <person name="Mascher T."/>
            <person name="Medema M.H."/>
            <person name="Devos D.P."/>
            <person name="Kaster A.-K."/>
            <person name="Ovreas L."/>
            <person name="Rohde M."/>
            <person name="Galperin M.Y."/>
            <person name="Jogler C."/>
        </authorList>
    </citation>
    <scope>NUCLEOTIDE SEQUENCE [LARGE SCALE GENOMIC DNA]</scope>
    <source>
        <strain evidence="1 2">Enr13</strain>
    </source>
</reference>
<dbReference type="Gene3D" id="1.25.10.10">
    <property type="entry name" value="Leucine-rich Repeat Variant"/>
    <property type="match status" value="1"/>
</dbReference>
<organism evidence="1 2">
    <name type="scientific">Stieleria neptunia</name>
    <dbReference type="NCBI Taxonomy" id="2527979"/>
    <lineage>
        <taxon>Bacteria</taxon>
        <taxon>Pseudomonadati</taxon>
        <taxon>Planctomycetota</taxon>
        <taxon>Planctomycetia</taxon>
        <taxon>Pirellulales</taxon>
        <taxon>Pirellulaceae</taxon>
        <taxon>Stieleria</taxon>
    </lineage>
</organism>
<dbReference type="RefSeq" id="WP_145386105.1">
    <property type="nucleotide sequence ID" value="NZ_CP037423.1"/>
</dbReference>
<dbReference type="EMBL" id="CP037423">
    <property type="protein sequence ID" value="QDV42483.1"/>
    <property type="molecule type" value="Genomic_DNA"/>
</dbReference>
<accession>A0A518HNR1</accession>
<evidence type="ECO:0000313" key="1">
    <source>
        <dbReference type="EMBL" id="QDV42483.1"/>
    </source>
</evidence>
<evidence type="ECO:0000313" key="2">
    <source>
        <dbReference type="Proteomes" id="UP000319004"/>
    </source>
</evidence>
<dbReference type="OrthoDB" id="219094at2"/>
<proteinExistence type="predicted"/>
<keyword evidence="2" id="KW-1185">Reference proteome</keyword>
<dbReference type="Proteomes" id="UP000319004">
    <property type="component" value="Chromosome"/>
</dbReference>